<proteinExistence type="predicted"/>
<evidence type="ECO:0000313" key="2">
    <source>
        <dbReference type="Proteomes" id="UP001139462"/>
    </source>
</evidence>
<protein>
    <recommendedName>
        <fullName evidence="3">Sulfotransferase domain-containing protein</fullName>
    </recommendedName>
</protein>
<dbReference type="SUPFAM" id="SSF52540">
    <property type="entry name" value="P-loop containing nucleoside triphosphate hydrolases"/>
    <property type="match status" value="1"/>
</dbReference>
<comment type="caution">
    <text evidence="1">The sequence shown here is derived from an EMBL/GenBank/DDBJ whole genome shotgun (WGS) entry which is preliminary data.</text>
</comment>
<organism evidence="1 2">
    <name type="scientific">Aequorivita xiaoshiensis</name>
    <dbReference type="NCBI Taxonomy" id="2874476"/>
    <lineage>
        <taxon>Bacteria</taxon>
        <taxon>Pseudomonadati</taxon>
        <taxon>Bacteroidota</taxon>
        <taxon>Flavobacteriia</taxon>
        <taxon>Flavobacteriales</taxon>
        <taxon>Flavobacteriaceae</taxon>
        <taxon>Aequorivita</taxon>
    </lineage>
</organism>
<name>A0A9X1R205_9FLAO</name>
<dbReference type="EMBL" id="JAIRBB010000010">
    <property type="protein sequence ID" value="MCG2431675.1"/>
    <property type="molecule type" value="Genomic_DNA"/>
</dbReference>
<dbReference type="InterPro" id="IPR027417">
    <property type="entry name" value="P-loop_NTPase"/>
</dbReference>
<dbReference type="Gene3D" id="3.40.50.300">
    <property type="entry name" value="P-loop containing nucleotide triphosphate hydrolases"/>
    <property type="match status" value="1"/>
</dbReference>
<dbReference type="AlphaFoldDB" id="A0A9X1R205"/>
<keyword evidence="2" id="KW-1185">Reference proteome</keyword>
<reference evidence="1" key="1">
    <citation type="submission" date="2021-09" db="EMBL/GenBank/DDBJ databases">
        <title>Genome of Aequorivita sp. strain F64183.</title>
        <authorList>
            <person name="Wang Y."/>
        </authorList>
    </citation>
    <scope>NUCLEOTIDE SEQUENCE</scope>
    <source>
        <strain evidence="1">F64183</strain>
    </source>
</reference>
<dbReference type="RefSeq" id="WP_237608761.1">
    <property type="nucleotide sequence ID" value="NZ_JAIRBB010000010.1"/>
</dbReference>
<evidence type="ECO:0008006" key="3">
    <source>
        <dbReference type="Google" id="ProtNLM"/>
    </source>
</evidence>
<gene>
    <name evidence="1" type="ORF">K8344_11140</name>
</gene>
<dbReference type="Proteomes" id="UP001139462">
    <property type="component" value="Unassembled WGS sequence"/>
</dbReference>
<accession>A0A9X1R205</accession>
<sequence>MKQVWIHMGYPKCFSTSLQKAFFEKHPEITYGGIGVGDHLSFANSGLEFVFQSLLQHANKPYFERNFIEAKKIVDEFVNSASNTTVFSLETLVFPFSSLDFETITERIKLLFEGYDIHILLVIREQFDFLKSLYGEFLRMGYPETFSNFIQWVWAYRDRNFWELLNYPQVYDFLKQSFGDENIHLQFFENWKSNPEIEINASVSQLLGISNKNLPIWNDNPSLKKEEQANLLYVNQEFRRGMGEHVLFPYLNHLNRTSLVRLESGYSNEEVYENILTKRLALSKMSRIPQQPFEDFYKLRAPSDDILKRMKQEWKITNKQLMDELETVPKTYLS</sequence>
<evidence type="ECO:0000313" key="1">
    <source>
        <dbReference type="EMBL" id="MCG2431675.1"/>
    </source>
</evidence>